<dbReference type="CDD" id="cd06261">
    <property type="entry name" value="TM_PBP2"/>
    <property type="match status" value="1"/>
</dbReference>
<feature type="domain" description="ABC transmembrane type-1" evidence="8">
    <location>
        <begin position="94"/>
        <end position="292"/>
    </location>
</feature>
<feature type="transmembrane region" description="Helical" evidence="7">
    <location>
        <begin position="170"/>
        <end position="187"/>
    </location>
</feature>
<comment type="similarity">
    <text evidence="7">Belongs to the binding-protein-dependent transport system permease family.</text>
</comment>
<name>A0A085TUZ6_9RHOB</name>
<dbReference type="SUPFAM" id="SSF161098">
    <property type="entry name" value="MetI-like"/>
    <property type="match status" value="1"/>
</dbReference>
<organism evidence="9 10">
    <name type="scientific">Thioclava atlantica</name>
    <dbReference type="NCBI Taxonomy" id="1317124"/>
    <lineage>
        <taxon>Bacteria</taxon>
        <taxon>Pseudomonadati</taxon>
        <taxon>Pseudomonadota</taxon>
        <taxon>Alphaproteobacteria</taxon>
        <taxon>Rhodobacterales</taxon>
        <taxon>Paracoccaceae</taxon>
        <taxon>Thioclava</taxon>
    </lineage>
</organism>
<proteinExistence type="inferred from homology"/>
<evidence type="ECO:0000256" key="1">
    <source>
        <dbReference type="ARBA" id="ARBA00004651"/>
    </source>
</evidence>
<dbReference type="PANTHER" id="PTHR43163">
    <property type="entry name" value="DIPEPTIDE TRANSPORT SYSTEM PERMEASE PROTEIN DPPB-RELATED"/>
    <property type="match status" value="1"/>
</dbReference>
<evidence type="ECO:0000256" key="4">
    <source>
        <dbReference type="ARBA" id="ARBA00022692"/>
    </source>
</evidence>
<feature type="transmembrane region" description="Helical" evidence="7">
    <location>
        <begin position="100"/>
        <end position="122"/>
    </location>
</feature>
<evidence type="ECO:0000256" key="5">
    <source>
        <dbReference type="ARBA" id="ARBA00022989"/>
    </source>
</evidence>
<accession>A0A085TUZ6</accession>
<keyword evidence="6 7" id="KW-0472">Membrane</keyword>
<comment type="caution">
    <text evidence="9">The sequence shown here is derived from an EMBL/GenBank/DDBJ whole genome shotgun (WGS) entry which is preliminary data.</text>
</comment>
<protein>
    <submittedName>
        <fullName evidence="9">ABC transporter permease</fullName>
    </submittedName>
</protein>
<reference evidence="10" key="1">
    <citation type="submission" date="2013-04" db="EMBL/GenBank/DDBJ databases">
        <title>Thioclava sp. 13D2W-2 Genome Sequencing.</title>
        <authorList>
            <person name="Lai Q."/>
            <person name="Li G."/>
            <person name="Shao Z."/>
        </authorList>
    </citation>
    <scope>NUCLEOTIDE SEQUENCE [LARGE SCALE GENOMIC DNA]</scope>
    <source>
        <strain evidence="10">13D2W-2</strain>
    </source>
</reference>
<dbReference type="PROSITE" id="PS50928">
    <property type="entry name" value="ABC_TM1"/>
    <property type="match status" value="1"/>
</dbReference>
<feature type="transmembrane region" description="Helical" evidence="7">
    <location>
        <begin position="134"/>
        <end position="158"/>
    </location>
</feature>
<dbReference type="AlphaFoldDB" id="A0A085TUZ6"/>
<evidence type="ECO:0000256" key="3">
    <source>
        <dbReference type="ARBA" id="ARBA00022475"/>
    </source>
</evidence>
<dbReference type="InterPro" id="IPR035906">
    <property type="entry name" value="MetI-like_sf"/>
</dbReference>
<dbReference type="Gene3D" id="1.10.3720.10">
    <property type="entry name" value="MetI-like"/>
    <property type="match status" value="1"/>
</dbReference>
<dbReference type="Pfam" id="PF00528">
    <property type="entry name" value="BPD_transp_1"/>
    <property type="match status" value="1"/>
</dbReference>
<feature type="transmembrane region" description="Helical" evidence="7">
    <location>
        <begin position="12"/>
        <end position="31"/>
    </location>
</feature>
<dbReference type="STRING" id="1317124.DW2_11850"/>
<keyword evidence="5 7" id="KW-1133">Transmembrane helix</keyword>
<evidence type="ECO:0000256" key="2">
    <source>
        <dbReference type="ARBA" id="ARBA00022448"/>
    </source>
</evidence>
<feature type="transmembrane region" description="Helical" evidence="7">
    <location>
        <begin position="273"/>
        <end position="299"/>
    </location>
</feature>
<dbReference type="eggNOG" id="COG0601">
    <property type="taxonomic scope" value="Bacteria"/>
</dbReference>
<dbReference type="Proteomes" id="UP000028607">
    <property type="component" value="Unassembled WGS sequence"/>
</dbReference>
<dbReference type="PANTHER" id="PTHR43163:SF6">
    <property type="entry name" value="DIPEPTIDE TRANSPORT SYSTEM PERMEASE PROTEIN DPPB-RELATED"/>
    <property type="match status" value="1"/>
</dbReference>
<evidence type="ECO:0000259" key="8">
    <source>
        <dbReference type="PROSITE" id="PS50928"/>
    </source>
</evidence>
<dbReference type="PATRIC" id="fig|1317124.6.peg.2398"/>
<dbReference type="InterPro" id="IPR000515">
    <property type="entry name" value="MetI-like"/>
</dbReference>
<reference evidence="9 10" key="2">
    <citation type="journal article" date="2015" name="Antonie Van Leeuwenhoek">
        <title>Thioclava indica sp. nov., isolated from surface seawater of the Indian Ocean.</title>
        <authorList>
            <person name="Liu Y."/>
            <person name="Lai Q."/>
            <person name="Du J."/>
            <person name="Xu H."/>
            <person name="Jiang L."/>
            <person name="Shao Z."/>
        </authorList>
    </citation>
    <scope>NUCLEOTIDE SEQUENCE [LARGE SCALE GENOMIC DNA]</scope>
    <source>
        <strain evidence="9 10">13D2W-2</strain>
    </source>
</reference>
<evidence type="ECO:0000256" key="6">
    <source>
        <dbReference type="ARBA" id="ARBA00023136"/>
    </source>
</evidence>
<dbReference type="RefSeq" id="WP_038146821.1">
    <property type="nucleotide sequence ID" value="NZ_AQRC01000009.1"/>
</dbReference>
<keyword evidence="3" id="KW-1003">Cell membrane</keyword>
<dbReference type="GO" id="GO:0055085">
    <property type="term" value="P:transmembrane transport"/>
    <property type="evidence" value="ECO:0007669"/>
    <property type="project" value="InterPro"/>
</dbReference>
<keyword evidence="4 7" id="KW-0812">Transmembrane</keyword>
<evidence type="ECO:0000313" key="10">
    <source>
        <dbReference type="Proteomes" id="UP000028607"/>
    </source>
</evidence>
<dbReference type="EMBL" id="AQRC01000009">
    <property type="protein sequence ID" value="KFE34543.1"/>
    <property type="molecule type" value="Genomic_DNA"/>
</dbReference>
<dbReference type="OrthoDB" id="9807402at2"/>
<sequence>MLNYLLRTALRMFLTFFVIVTLVFFATRLSGNAIDYLAGEGMTEHDREILIRYYALDRPILDQYLAFLHAFLDGNFGLSFIERRPVIDIVFERLWPSAQLLLSAIGVTLLVSLPLGVIAAIWRKHWLGSAAMIVAFLGYAVPNFILAVVMVLVFSYWLNWLPVVGNGTPLHFIMPTLAMAGVLIAALTRFTRNAMLDVLGQDFMRTARAKGLPEREVIVQHGMRNAAITLLSVIGLQVAGLAASGSVVVESIFAWPGIGDLLVSSAIRRDYPVLQFGVITVAVAVILINAAIDLAYAWADPRLRHQLKG</sequence>
<keyword evidence="2 7" id="KW-0813">Transport</keyword>
<keyword evidence="10" id="KW-1185">Reference proteome</keyword>
<evidence type="ECO:0000313" key="9">
    <source>
        <dbReference type="EMBL" id="KFE34543.1"/>
    </source>
</evidence>
<gene>
    <name evidence="9" type="ORF">DW2_11850</name>
</gene>
<evidence type="ECO:0000256" key="7">
    <source>
        <dbReference type="RuleBase" id="RU363032"/>
    </source>
</evidence>
<dbReference type="GO" id="GO:0005886">
    <property type="term" value="C:plasma membrane"/>
    <property type="evidence" value="ECO:0007669"/>
    <property type="project" value="UniProtKB-SubCell"/>
</dbReference>
<feature type="transmembrane region" description="Helical" evidence="7">
    <location>
        <begin position="230"/>
        <end position="253"/>
    </location>
</feature>
<comment type="subcellular location">
    <subcellularLocation>
        <location evidence="1 7">Cell membrane</location>
        <topology evidence="1 7">Multi-pass membrane protein</topology>
    </subcellularLocation>
</comment>